<dbReference type="InterPro" id="IPR002155">
    <property type="entry name" value="Thiolase"/>
</dbReference>
<protein>
    <submittedName>
        <fullName evidence="8">Acetyl-CoA C-acetyltransferase</fullName>
    </submittedName>
</protein>
<name>A0A1I5NPQ3_9SPHN</name>
<evidence type="ECO:0000256" key="5">
    <source>
        <dbReference type="RuleBase" id="RU003557"/>
    </source>
</evidence>
<dbReference type="PROSITE" id="PS00099">
    <property type="entry name" value="THIOLASE_3"/>
    <property type="match status" value="1"/>
</dbReference>
<evidence type="ECO:0000256" key="1">
    <source>
        <dbReference type="ARBA" id="ARBA00010982"/>
    </source>
</evidence>
<dbReference type="Proteomes" id="UP000199331">
    <property type="component" value="Unassembled WGS sequence"/>
</dbReference>
<dbReference type="InterPro" id="IPR016039">
    <property type="entry name" value="Thiolase-like"/>
</dbReference>
<dbReference type="GO" id="GO:0003988">
    <property type="term" value="F:acetyl-CoA C-acyltransferase activity"/>
    <property type="evidence" value="ECO:0007669"/>
    <property type="project" value="UniProtKB-ARBA"/>
</dbReference>
<comment type="similarity">
    <text evidence="1 5">Belongs to the thiolase-like superfamily. Thiolase family.</text>
</comment>
<feature type="domain" description="Thiolase C-terminal" evidence="7">
    <location>
        <begin position="294"/>
        <end position="416"/>
    </location>
</feature>
<dbReference type="NCBIfam" id="TIGR01930">
    <property type="entry name" value="AcCoA-C-Actrans"/>
    <property type="match status" value="1"/>
</dbReference>
<dbReference type="PANTHER" id="PTHR43365:SF1">
    <property type="entry name" value="ACETYL-COA C-ACYLTRANSFERASE"/>
    <property type="match status" value="1"/>
</dbReference>
<dbReference type="RefSeq" id="WP_090480914.1">
    <property type="nucleotide sequence ID" value="NZ_FOWZ01000003.1"/>
</dbReference>
<dbReference type="SUPFAM" id="SSF53901">
    <property type="entry name" value="Thiolase-like"/>
    <property type="match status" value="2"/>
</dbReference>
<feature type="active site" description="Proton acceptor" evidence="4">
    <location>
        <position position="373"/>
    </location>
</feature>
<evidence type="ECO:0000259" key="6">
    <source>
        <dbReference type="Pfam" id="PF00108"/>
    </source>
</evidence>
<keyword evidence="3 5" id="KW-0012">Acyltransferase</keyword>
<dbReference type="CDD" id="cd00751">
    <property type="entry name" value="thiolase"/>
    <property type="match status" value="1"/>
</dbReference>
<evidence type="ECO:0000259" key="7">
    <source>
        <dbReference type="Pfam" id="PF02803"/>
    </source>
</evidence>
<evidence type="ECO:0000256" key="4">
    <source>
        <dbReference type="PIRSR" id="PIRSR000429-1"/>
    </source>
</evidence>
<dbReference type="OrthoDB" id="9764638at2"/>
<dbReference type="STRING" id="604088.SAMN04488060_2010"/>
<dbReference type="InterPro" id="IPR020616">
    <property type="entry name" value="Thiolase_N"/>
</dbReference>
<dbReference type="AlphaFoldDB" id="A0A1I5NPQ3"/>
<dbReference type="NCBIfam" id="NF004682">
    <property type="entry name" value="PRK06025.1"/>
    <property type="match status" value="1"/>
</dbReference>
<dbReference type="Gene3D" id="3.40.47.10">
    <property type="match status" value="2"/>
</dbReference>
<feature type="active site" description="Proton acceptor" evidence="4">
    <location>
        <position position="403"/>
    </location>
</feature>
<dbReference type="PIRSF" id="PIRSF000429">
    <property type="entry name" value="Ac-CoA_Ac_transf"/>
    <property type="match status" value="1"/>
</dbReference>
<feature type="active site" description="Acyl-thioester intermediate" evidence="4">
    <location>
        <position position="92"/>
    </location>
</feature>
<gene>
    <name evidence="8" type="ORF">SAMN04488060_2010</name>
</gene>
<dbReference type="EMBL" id="FOWZ01000003">
    <property type="protein sequence ID" value="SFP23783.1"/>
    <property type="molecule type" value="Genomic_DNA"/>
</dbReference>
<dbReference type="InterPro" id="IPR020613">
    <property type="entry name" value="Thiolase_CS"/>
</dbReference>
<sequence length="422" mass="44883">MSEAYIIDAVRTPRGIGKQGKGALAAMHPQHLAATCLKAIKDRNDLDTATVDDVIWSVSTQDGMQAGDLGRMAALDAGYDITSSGTTLDRFCGGGITSVALAAAQVMSGMEDCVVAGGTEMMSLTAAMSKEKMAAGMRPPMMGSYNERLMRKHPQSHQGVCGDAIATMEGFTREELDEVGYRSQQRAAAAIEEGRFDKSVVPVLDDDGNVVLDKEEYPRPQTTREGLAELEPAFAKIANVPLDKNGTTFAGLVNAKYPDLQIKHFHHAGNSSGVVDGAAAVLVTSKEYAQKHGLKPRARIVATANMGDDPTLMLNAPVPAAKKVLEKAGLTKDDIDLYEINEAFAVVAAKFVRDLDLDWDKVNVNGGSIALGHPIGATGSILIGTMVDELERQDKRYGLVTMCAAGGMAPAIVIERVDDFVD</sequence>
<evidence type="ECO:0000256" key="3">
    <source>
        <dbReference type="ARBA" id="ARBA00023315"/>
    </source>
</evidence>
<dbReference type="InterPro" id="IPR020617">
    <property type="entry name" value="Thiolase_C"/>
</dbReference>
<dbReference type="InterPro" id="IPR020610">
    <property type="entry name" value="Thiolase_AS"/>
</dbReference>
<evidence type="ECO:0000313" key="9">
    <source>
        <dbReference type="Proteomes" id="UP000199331"/>
    </source>
</evidence>
<dbReference type="Pfam" id="PF00108">
    <property type="entry name" value="Thiolase_N"/>
    <property type="match status" value="1"/>
</dbReference>
<evidence type="ECO:0000313" key="8">
    <source>
        <dbReference type="EMBL" id="SFP23783.1"/>
    </source>
</evidence>
<reference evidence="9" key="1">
    <citation type="submission" date="2016-10" db="EMBL/GenBank/DDBJ databases">
        <authorList>
            <person name="Varghese N."/>
            <person name="Submissions S."/>
        </authorList>
    </citation>
    <scope>NUCLEOTIDE SEQUENCE [LARGE SCALE GENOMIC DNA]</scope>
    <source>
        <strain evidence="9">CGMCC 1.7715</strain>
    </source>
</reference>
<accession>A0A1I5NPQ3</accession>
<proteinExistence type="inferred from homology"/>
<dbReference type="PANTHER" id="PTHR43365">
    <property type="entry name" value="BLR7806 PROTEIN"/>
    <property type="match status" value="1"/>
</dbReference>
<feature type="domain" description="Thiolase N-terminal" evidence="6">
    <location>
        <begin position="5"/>
        <end position="236"/>
    </location>
</feature>
<keyword evidence="9" id="KW-1185">Reference proteome</keyword>
<dbReference type="PROSITE" id="PS00737">
    <property type="entry name" value="THIOLASE_2"/>
    <property type="match status" value="1"/>
</dbReference>
<dbReference type="Pfam" id="PF02803">
    <property type="entry name" value="Thiolase_C"/>
    <property type="match status" value="1"/>
</dbReference>
<evidence type="ECO:0000256" key="2">
    <source>
        <dbReference type="ARBA" id="ARBA00022679"/>
    </source>
</evidence>
<organism evidence="8 9">
    <name type="scientific">Qipengyuania nanhaisediminis</name>
    <dbReference type="NCBI Taxonomy" id="604088"/>
    <lineage>
        <taxon>Bacteria</taxon>
        <taxon>Pseudomonadati</taxon>
        <taxon>Pseudomonadota</taxon>
        <taxon>Alphaproteobacteria</taxon>
        <taxon>Sphingomonadales</taxon>
        <taxon>Erythrobacteraceae</taxon>
        <taxon>Qipengyuania</taxon>
    </lineage>
</organism>
<keyword evidence="2 5" id="KW-0808">Transferase</keyword>